<feature type="region of interest" description="Disordered" evidence="1">
    <location>
        <begin position="114"/>
        <end position="153"/>
    </location>
</feature>
<dbReference type="AlphaFoldDB" id="A0A133KQL1"/>
<dbReference type="Proteomes" id="UP000283727">
    <property type="component" value="Unassembled WGS sequence"/>
</dbReference>
<protein>
    <submittedName>
        <fullName evidence="2">Uncharacterized protein</fullName>
    </submittedName>
</protein>
<evidence type="ECO:0000313" key="2">
    <source>
        <dbReference type="EMBL" id="KWZ81969.1"/>
    </source>
</evidence>
<dbReference type="EMBL" id="LRPO01000020">
    <property type="protein sequence ID" value="KWZ81969.1"/>
    <property type="molecule type" value="Genomic_DNA"/>
</dbReference>
<reference evidence="2 4" key="1">
    <citation type="submission" date="2016-01" db="EMBL/GenBank/DDBJ databases">
        <authorList>
            <person name="Oliw E.H."/>
        </authorList>
    </citation>
    <scope>NUCLEOTIDE SEQUENCE [LARGE SCALE GENOMIC DNA]</scope>
    <source>
        <strain evidence="2 4">MJR8628B</strain>
    </source>
</reference>
<dbReference type="RefSeq" id="WP_061085833.1">
    <property type="nucleotide sequence ID" value="NZ_AP024712.1"/>
</dbReference>
<evidence type="ECO:0000256" key="1">
    <source>
        <dbReference type="SAM" id="MobiDB-lite"/>
    </source>
</evidence>
<dbReference type="EMBL" id="QRLR01000004">
    <property type="protein sequence ID" value="RHJ22561.1"/>
    <property type="molecule type" value="Genomic_DNA"/>
</dbReference>
<feature type="region of interest" description="Disordered" evidence="1">
    <location>
        <begin position="1"/>
        <end position="64"/>
    </location>
</feature>
<evidence type="ECO:0000313" key="3">
    <source>
        <dbReference type="EMBL" id="RHJ22561.1"/>
    </source>
</evidence>
<dbReference type="Proteomes" id="UP000070092">
    <property type="component" value="Unassembled WGS sequence"/>
</dbReference>
<dbReference type="PATRIC" id="fig|1681.53.peg.539"/>
<organism evidence="2 4">
    <name type="scientific">Bifidobacterium bifidum</name>
    <dbReference type="NCBI Taxonomy" id="1681"/>
    <lineage>
        <taxon>Bacteria</taxon>
        <taxon>Bacillati</taxon>
        <taxon>Actinomycetota</taxon>
        <taxon>Actinomycetes</taxon>
        <taxon>Bifidobacteriales</taxon>
        <taxon>Bifidobacteriaceae</taxon>
        <taxon>Bifidobacterium</taxon>
    </lineage>
</organism>
<name>A0A133KQL1_BIFBI</name>
<feature type="compositionally biased region" description="Polar residues" evidence="1">
    <location>
        <begin position="141"/>
        <end position="153"/>
    </location>
</feature>
<evidence type="ECO:0000313" key="4">
    <source>
        <dbReference type="Proteomes" id="UP000070092"/>
    </source>
</evidence>
<comment type="caution">
    <text evidence="2">The sequence shown here is derived from an EMBL/GenBank/DDBJ whole genome shotgun (WGS) entry which is preliminary data.</text>
</comment>
<accession>A0A133KQL1</accession>
<proteinExistence type="predicted"/>
<gene>
    <name evidence="3" type="ORF">DW137_07630</name>
    <name evidence="2" type="ORF">HMPREF3196_00552</name>
</gene>
<sequence length="161" mass="17696">MSGPGGKNEATGDNIRKDGTDADNADGKSAQLDSTAQPDRSGPNGGPSGRWETRPVYETQRVQVPTGRAIFEHDGFTANANDPAFEEHGDYLLKSGLPDNYRYEKVWQDKQIQVGTRQEDHGSYQAQSIKSGTKKVRTGTKRVQTGTKRVQTGTKRVWVTD</sequence>
<evidence type="ECO:0000313" key="5">
    <source>
        <dbReference type="Proteomes" id="UP000283727"/>
    </source>
</evidence>
<reference evidence="3 5" key="2">
    <citation type="submission" date="2018-08" db="EMBL/GenBank/DDBJ databases">
        <title>A genome reference for cultivated species of the human gut microbiota.</title>
        <authorList>
            <person name="Zou Y."/>
            <person name="Xue W."/>
            <person name="Luo G."/>
        </authorList>
    </citation>
    <scope>NUCLEOTIDE SEQUENCE [LARGE SCALE GENOMIC DNA]</scope>
    <source>
        <strain evidence="3 5">AM12-10</strain>
    </source>
</reference>